<feature type="domain" description="P-type ATPase A" evidence="9">
    <location>
        <begin position="143"/>
        <end position="243"/>
    </location>
</feature>
<name>A0A3B0SX78_9ZZZZ</name>
<dbReference type="NCBIfam" id="TIGR01494">
    <property type="entry name" value="ATPase_P-type"/>
    <property type="match status" value="1"/>
</dbReference>
<dbReference type="SUPFAM" id="SSF56784">
    <property type="entry name" value="HAD-like"/>
    <property type="match status" value="1"/>
</dbReference>
<feature type="transmembrane region" description="Helical" evidence="8">
    <location>
        <begin position="262"/>
        <end position="281"/>
    </location>
</feature>
<dbReference type="InterPro" id="IPR023298">
    <property type="entry name" value="ATPase_P-typ_TM_dom_sf"/>
</dbReference>
<dbReference type="EC" id="3.6.3.4" evidence="10"/>
<dbReference type="InterPro" id="IPR023299">
    <property type="entry name" value="ATPase_P-typ_cyto_dom_N"/>
</dbReference>
<sequence length="654" mass="68221">MNHSKGYTVSASADADHDHDDEELYLGTWWGFPPLRNALAAGVALAAIFMLARADVLPDVVTIGLYAIVAIFAARYWGEEALESISEFRVDIDVLMFAATIGSAALGLWEEAAFLAFLYAGAEGLEEYTYDRTRGAIRALLDLAPKEASILRNGGEVTIAADELTPGDVMVVRPGEAFATDGTVRSGVTSVDEAAVTGESIPVEKTVEDEVFAGTLNLTGAVEVAVTKAFADNTLSQIIHLVEEAQEDKTETQQLIDRFGKYYSPAVLVSAFALGIVPILFGGDPAVWIRRGITLAVAGAPCALVMSTPVAVASAIGSAGKEGVLIKGGIHLESLAKVRVLAIDKTGTLTKGEPEITDLVPIGDATPDHVLRLAAAVESSSEHPLGKAIVRRAREDGVPVDRAEGFEALTGAGARAIVDGTVIYVGNMALFAEKGVTIKAVSTLVEQLQEQGKTVILVGNEGAVVGIVALRDEFRPETPETIRVLRELHIDDVVMLTGDNQRTAAAIADGIGIAHVRAGLKPADKAAAIVELQDTFGPVAMVGDGINDAPALATATVGIAMGTAGTDAAIEAADVALMGDDLRTVPYAIALGRKANTIARQNVVFSIILLSILVPAAVLGAVSIAAAVVIHEGSEILAVLNGLRARRSRAQLDI</sequence>
<keyword evidence="4" id="KW-0479">Metal-binding</keyword>
<dbReference type="InterPro" id="IPR051014">
    <property type="entry name" value="Cation_Transport_ATPase_IB"/>
</dbReference>
<dbReference type="GO" id="GO:0019829">
    <property type="term" value="F:ATPase-coupled monoatomic cation transmembrane transporter activity"/>
    <property type="evidence" value="ECO:0007669"/>
    <property type="project" value="InterPro"/>
</dbReference>
<dbReference type="InterPro" id="IPR044492">
    <property type="entry name" value="P_typ_ATPase_HD_dom"/>
</dbReference>
<evidence type="ECO:0000313" key="10">
    <source>
        <dbReference type="EMBL" id="VAW06892.1"/>
    </source>
</evidence>
<dbReference type="Pfam" id="PF00122">
    <property type="entry name" value="E1-E2_ATPase"/>
    <property type="match status" value="1"/>
</dbReference>
<dbReference type="EC" id="3.6.3.3" evidence="10"/>
<feature type="transmembrane region" description="Helical" evidence="8">
    <location>
        <begin position="59"/>
        <end position="77"/>
    </location>
</feature>
<dbReference type="SUPFAM" id="SSF81665">
    <property type="entry name" value="Calcium ATPase, transmembrane domain M"/>
    <property type="match status" value="1"/>
</dbReference>
<keyword evidence="7 8" id="KW-0472">Membrane</keyword>
<dbReference type="PANTHER" id="PTHR48085:SF5">
    <property type="entry name" value="CADMIUM_ZINC-TRANSPORTING ATPASE HMA4-RELATED"/>
    <property type="match status" value="1"/>
</dbReference>
<dbReference type="PRINTS" id="PR00119">
    <property type="entry name" value="CATATPASE"/>
</dbReference>
<evidence type="ECO:0000256" key="1">
    <source>
        <dbReference type="ARBA" id="ARBA00004370"/>
    </source>
</evidence>
<dbReference type="NCBIfam" id="TIGR01525">
    <property type="entry name" value="ATPase-IB_hvy"/>
    <property type="match status" value="1"/>
</dbReference>
<dbReference type="InterPro" id="IPR008250">
    <property type="entry name" value="ATPase_P-typ_transduc_dom_A_sf"/>
</dbReference>
<dbReference type="InterPro" id="IPR018303">
    <property type="entry name" value="ATPase_P-typ_P_site"/>
</dbReference>
<accession>A0A3B0SX78</accession>
<dbReference type="GO" id="GO:0046872">
    <property type="term" value="F:metal ion binding"/>
    <property type="evidence" value="ECO:0007669"/>
    <property type="project" value="UniProtKB-KW"/>
</dbReference>
<dbReference type="SFLD" id="SFLDG00002">
    <property type="entry name" value="C1.7:_P-type_atpase_like"/>
    <property type="match status" value="1"/>
</dbReference>
<dbReference type="InterPro" id="IPR001757">
    <property type="entry name" value="P_typ_ATPase"/>
</dbReference>
<evidence type="ECO:0000256" key="8">
    <source>
        <dbReference type="SAM" id="Phobius"/>
    </source>
</evidence>
<dbReference type="Gene3D" id="3.40.50.1000">
    <property type="entry name" value="HAD superfamily/HAD-like"/>
    <property type="match status" value="1"/>
</dbReference>
<dbReference type="SFLD" id="SFLDS00003">
    <property type="entry name" value="Haloacid_Dehalogenase"/>
    <property type="match status" value="1"/>
</dbReference>
<dbReference type="Pfam" id="PF00702">
    <property type="entry name" value="Hydrolase"/>
    <property type="match status" value="1"/>
</dbReference>
<evidence type="ECO:0000256" key="3">
    <source>
        <dbReference type="ARBA" id="ARBA00022692"/>
    </source>
</evidence>
<evidence type="ECO:0000256" key="7">
    <source>
        <dbReference type="ARBA" id="ARBA00023136"/>
    </source>
</evidence>
<dbReference type="InterPro" id="IPR059000">
    <property type="entry name" value="ATPase_P-type_domA"/>
</dbReference>
<dbReference type="EMBL" id="UOEK01000373">
    <property type="protein sequence ID" value="VAW06892.1"/>
    <property type="molecule type" value="Genomic_DNA"/>
</dbReference>
<dbReference type="AlphaFoldDB" id="A0A3B0SX78"/>
<dbReference type="PRINTS" id="PR00941">
    <property type="entry name" value="CDATPASE"/>
</dbReference>
<feature type="transmembrane region" description="Helical" evidence="8">
    <location>
        <begin position="35"/>
        <end position="52"/>
    </location>
</feature>
<organism evidence="10">
    <name type="scientific">hydrothermal vent metagenome</name>
    <dbReference type="NCBI Taxonomy" id="652676"/>
    <lineage>
        <taxon>unclassified sequences</taxon>
        <taxon>metagenomes</taxon>
        <taxon>ecological metagenomes</taxon>
    </lineage>
</organism>
<dbReference type="SUPFAM" id="SSF81653">
    <property type="entry name" value="Calcium ATPase, transduction domain A"/>
    <property type="match status" value="1"/>
</dbReference>
<evidence type="ECO:0000256" key="2">
    <source>
        <dbReference type="ARBA" id="ARBA00006024"/>
    </source>
</evidence>
<feature type="transmembrane region" description="Helical" evidence="8">
    <location>
        <begin position="293"/>
        <end position="317"/>
    </location>
</feature>
<dbReference type="FunFam" id="2.70.150.10:FF:000002">
    <property type="entry name" value="Copper-transporting ATPase 1, putative"/>
    <property type="match status" value="1"/>
</dbReference>
<evidence type="ECO:0000256" key="4">
    <source>
        <dbReference type="ARBA" id="ARBA00022723"/>
    </source>
</evidence>
<dbReference type="InterPro" id="IPR023214">
    <property type="entry name" value="HAD_sf"/>
</dbReference>
<dbReference type="Gene3D" id="2.70.150.10">
    <property type="entry name" value="Calcium-transporting ATPase, cytoplasmic transduction domain A"/>
    <property type="match status" value="1"/>
</dbReference>
<evidence type="ECO:0000256" key="5">
    <source>
        <dbReference type="ARBA" id="ARBA00022967"/>
    </source>
</evidence>
<dbReference type="PANTHER" id="PTHR48085">
    <property type="entry name" value="CADMIUM/ZINC-TRANSPORTING ATPASE HMA2-RELATED"/>
    <property type="match status" value="1"/>
</dbReference>
<dbReference type="GO" id="GO:0016887">
    <property type="term" value="F:ATP hydrolysis activity"/>
    <property type="evidence" value="ECO:0007669"/>
    <property type="project" value="InterPro"/>
</dbReference>
<feature type="transmembrane region" description="Helical" evidence="8">
    <location>
        <begin position="97"/>
        <end position="122"/>
    </location>
</feature>
<comment type="subcellular location">
    <subcellularLocation>
        <location evidence="1">Membrane</location>
    </subcellularLocation>
</comment>
<dbReference type="Gene3D" id="3.40.1110.10">
    <property type="entry name" value="Calcium-transporting ATPase, cytoplasmic domain N"/>
    <property type="match status" value="1"/>
</dbReference>
<keyword evidence="3 8" id="KW-0812">Transmembrane</keyword>
<dbReference type="SFLD" id="SFLDF00027">
    <property type="entry name" value="p-type_atpase"/>
    <property type="match status" value="1"/>
</dbReference>
<reference evidence="10" key="1">
    <citation type="submission" date="2018-06" db="EMBL/GenBank/DDBJ databases">
        <authorList>
            <person name="Zhirakovskaya E."/>
        </authorList>
    </citation>
    <scope>NUCLEOTIDE SEQUENCE</scope>
</reference>
<dbReference type="InterPro" id="IPR027256">
    <property type="entry name" value="P-typ_ATPase_IB"/>
</dbReference>
<dbReference type="PROSITE" id="PS00154">
    <property type="entry name" value="ATPASE_E1_E2"/>
    <property type="match status" value="1"/>
</dbReference>
<proteinExistence type="inferred from homology"/>
<dbReference type="GO" id="GO:0016020">
    <property type="term" value="C:membrane"/>
    <property type="evidence" value="ECO:0007669"/>
    <property type="project" value="UniProtKB-SubCell"/>
</dbReference>
<dbReference type="GO" id="GO:0005524">
    <property type="term" value="F:ATP binding"/>
    <property type="evidence" value="ECO:0007669"/>
    <property type="project" value="InterPro"/>
</dbReference>
<protein>
    <submittedName>
        <fullName evidence="10">Lead, cadmium, zinc and mercury transporting ATPase Copper-translocating P-type ATPase</fullName>
        <ecNumber evidence="10">3.6.3.3</ecNumber>
        <ecNumber evidence="10">3.6.3.4</ecNumber>
    </submittedName>
</protein>
<gene>
    <name evidence="10" type="ORF">MNBD_ACTINO02-114</name>
</gene>
<keyword evidence="10" id="KW-0378">Hydrolase</keyword>
<comment type="similarity">
    <text evidence="2">Belongs to the cation transport ATPase (P-type) (TC 3.A.3) family. Type IB subfamily.</text>
</comment>
<evidence type="ECO:0000256" key="6">
    <source>
        <dbReference type="ARBA" id="ARBA00022989"/>
    </source>
</evidence>
<feature type="transmembrane region" description="Helical" evidence="8">
    <location>
        <begin position="603"/>
        <end position="630"/>
    </location>
</feature>
<evidence type="ECO:0000259" key="9">
    <source>
        <dbReference type="Pfam" id="PF00122"/>
    </source>
</evidence>
<keyword evidence="5" id="KW-1278">Translocase</keyword>
<dbReference type="InterPro" id="IPR036412">
    <property type="entry name" value="HAD-like_sf"/>
</dbReference>
<keyword evidence="6 8" id="KW-1133">Transmembrane helix</keyword>